<gene>
    <name evidence="3" type="ORF">HLUCCA11_11810</name>
</gene>
<accession>A0A0N8KMZ3</accession>
<dbReference type="Proteomes" id="UP000050465">
    <property type="component" value="Unassembled WGS sequence"/>
</dbReference>
<evidence type="ECO:0000313" key="3">
    <source>
        <dbReference type="EMBL" id="KPQ35098.1"/>
    </source>
</evidence>
<feature type="region of interest" description="Disordered" evidence="1">
    <location>
        <begin position="29"/>
        <end position="53"/>
    </location>
</feature>
<keyword evidence="2" id="KW-0732">Signal</keyword>
<feature type="signal peptide" evidence="2">
    <location>
        <begin position="1"/>
        <end position="27"/>
    </location>
</feature>
<reference evidence="3 4" key="1">
    <citation type="submission" date="2015-09" db="EMBL/GenBank/DDBJ databases">
        <title>Identification and resolution of microdiversity through metagenomic sequencing of parallel consortia.</title>
        <authorList>
            <person name="Nelson W.C."/>
            <person name="Romine M.F."/>
            <person name="Lindemann S.R."/>
        </authorList>
    </citation>
    <scope>NUCLEOTIDE SEQUENCE [LARGE SCALE GENOMIC DNA]</scope>
    <source>
        <strain evidence="3">Ana</strain>
    </source>
</reference>
<comment type="caution">
    <text evidence="3">The sequence shown here is derived from an EMBL/GenBank/DDBJ whole genome shotgun (WGS) entry which is preliminary data.</text>
</comment>
<dbReference type="EMBL" id="LJZR01000014">
    <property type="protein sequence ID" value="KPQ35098.1"/>
    <property type="molecule type" value="Genomic_DNA"/>
</dbReference>
<evidence type="ECO:0000256" key="1">
    <source>
        <dbReference type="SAM" id="MobiDB-lite"/>
    </source>
</evidence>
<sequence>MKSVITRSLGVSLAVAAAIALHTTVKAEAGQLSQSAPAATSTEEQIGTEANSSPPCVLWVPGFGCWPK</sequence>
<proteinExistence type="predicted"/>
<dbReference type="AlphaFoldDB" id="A0A0N8KMZ3"/>
<organism evidence="3 4">
    <name type="scientific">Phormidesmis priestleyi Ana</name>
    <dbReference type="NCBI Taxonomy" id="1666911"/>
    <lineage>
        <taxon>Bacteria</taxon>
        <taxon>Bacillati</taxon>
        <taxon>Cyanobacteriota</taxon>
        <taxon>Cyanophyceae</taxon>
        <taxon>Leptolyngbyales</taxon>
        <taxon>Leptolyngbyaceae</taxon>
        <taxon>Phormidesmis</taxon>
    </lineage>
</organism>
<evidence type="ECO:0000313" key="4">
    <source>
        <dbReference type="Proteomes" id="UP000050465"/>
    </source>
</evidence>
<protein>
    <submittedName>
        <fullName evidence="3">Uncharacterized protein</fullName>
    </submittedName>
</protein>
<feature type="compositionally biased region" description="Polar residues" evidence="1">
    <location>
        <begin position="31"/>
        <end position="53"/>
    </location>
</feature>
<evidence type="ECO:0000256" key="2">
    <source>
        <dbReference type="SAM" id="SignalP"/>
    </source>
</evidence>
<name>A0A0N8KMZ3_9CYAN</name>
<feature type="chain" id="PRO_5006028079" evidence="2">
    <location>
        <begin position="28"/>
        <end position="68"/>
    </location>
</feature>